<dbReference type="Gramene" id="TraesJAG2A03G00632650.1">
    <property type="protein sequence ID" value="TraesJAG2A03G00632650.1.CDS1"/>
    <property type="gene ID" value="TraesJAG2A03G00632650"/>
</dbReference>
<dbReference type="PANTHER" id="PTHR33087">
    <property type="entry name" value="OS07G0539200 PROTEIN"/>
    <property type="match status" value="1"/>
</dbReference>
<dbReference type="Gramene" id="TraesNOR2A03G00642390.1">
    <property type="protein sequence ID" value="TraesNOR2A03G00642390.1.CDS1"/>
    <property type="gene ID" value="TraesNOR2A03G00642390"/>
</dbReference>
<accession>A0A3B6AUF0</accession>
<dbReference type="Gramene" id="TraesWEE_scaffold_006987_01G000400.1">
    <property type="protein sequence ID" value="TraesWEE_scaffold_006987_01G000400.1"/>
    <property type="gene ID" value="TraesWEE_scaffold_006987_01G000400"/>
</dbReference>
<dbReference type="Gramene" id="TraesLAC2A03G00637370.1">
    <property type="protein sequence ID" value="TraesLAC2A03G00637370.1.CDS1"/>
    <property type="gene ID" value="TraesLAC2A03G00637370"/>
</dbReference>
<organism evidence="2">
    <name type="scientific">Triticum aestivum</name>
    <name type="common">Wheat</name>
    <dbReference type="NCBI Taxonomy" id="4565"/>
    <lineage>
        <taxon>Eukaryota</taxon>
        <taxon>Viridiplantae</taxon>
        <taxon>Streptophyta</taxon>
        <taxon>Embryophyta</taxon>
        <taxon>Tracheophyta</taxon>
        <taxon>Spermatophyta</taxon>
        <taxon>Magnoliopsida</taxon>
        <taxon>Liliopsida</taxon>
        <taxon>Poales</taxon>
        <taxon>Poaceae</taxon>
        <taxon>BOP clade</taxon>
        <taxon>Pooideae</taxon>
        <taxon>Triticodae</taxon>
        <taxon>Triticeae</taxon>
        <taxon>Triticinae</taxon>
        <taxon>Triticum</taxon>
    </lineage>
</organism>
<name>A0A3B6AUF0_WHEAT</name>
<dbReference type="Gramene" id="TraesROB_scaffold_007018_01G000400.1">
    <property type="protein sequence ID" value="TraesROB_scaffold_007018_01G000400.1"/>
    <property type="gene ID" value="TraesROB_scaffold_007018_01G000400"/>
</dbReference>
<reference evidence="2" key="1">
    <citation type="submission" date="2018-08" db="EMBL/GenBank/DDBJ databases">
        <authorList>
            <person name="Rossello M."/>
        </authorList>
    </citation>
    <scope>NUCLEOTIDE SEQUENCE [LARGE SCALE GENOMIC DNA]</scope>
    <source>
        <strain evidence="2">cv. Chinese Spring</strain>
    </source>
</reference>
<protein>
    <recommendedName>
        <fullName evidence="4">DUF4283 domain-containing protein</fullName>
    </recommendedName>
</protein>
<dbReference type="Gramene" id="TraesLDM2A03G00636410.1">
    <property type="protein sequence ID" value="TraesLDM2A03G00636410.1.CDS1"/>
    <property type="gene ID" value="TraesLDM2A03G00636410"/>
</dbReference>
<dbReference type="PANTHER" id="PTHR33087:SF42">
    <property type="entry name" value="DUF4283 DOMAIN-CONTAINING PROTEIN"/>
    <property type="match status" value="1"/>
</dbReference>
<keyword evidence="3" id="KW-1185">Reference proteome</keyword>
<dbReference type="STRING" id="4565.A0A3B6AUF0"/>
<dbReference type="Proteomes" id="UP000019116">
    <property type="component" value="Chromosome 2A"/>
</dbReference>
<reference evidence="2" key="2">
    <citation type="submission" date="2018-10" db="UniProtKB">
        <authorList>
            <consortium name="EnsemblPlants"/>
        </authorList>
    </citation>
    <scope>IDENTIFICATION</scope>
</reference>
<dbReference type="Gramene" id="TraesCS2A03G0349000.1">
    <property type="protein sequence ID" value="TraesCS2A03G0349000.1.CDS1"/>
    <property type="gene ID" value="TraesCS2A03G0349000"/>
</dbReference>
<dbReference type="AlphaFoldDB" id="A0A3B6AUF0"/>
<dbReference type="InterPro" id="IPR053253">
    <property type="entry name" value="Sex_diff_modulator"/>
</dbReference>
<proteinExistence type="predicted"/>
<evidence type="ECO:0000256" key="1">
    <source>
        <dbReference type="SAM" id="MobiDB-lite"/>
    </source>
</evidence>
<dbReference type="EnsemblPlants" id="TraesCS2A02G168000.1">
    <property type="protein sequence ID" value="TraesCS2A02G168000.1.cds1"/>
    <property type="gene ID" value="TraesCS2A02G168000"/>
</dbReference>
<dbReference type="Gramene" id="TraesMAC2A03G00631870.1">
    <property type="protein sequence ID" value="TraesMAC2A03G00631870.1.CDS1"/>
    <property type="gene ID" value="TraesMAC2A03G00631870"/>
</dbReference>
<dbReference type="Gramene" id="TraesCAD_scaffold_008173_01G000100.1">
    <property type="protein sequence ID" value="TraesCAD_scaffold_008173_01G000100.1"/>
    <property type="gene ID" value="TraesCAD_scaffold_008173_01G000100"/>
</dbReference>
<dbReference type="Gramene" id="TraesCS2A02G168000.1">
    <property type="protein sequence ID" value="TraesCS2A02G168000.1.cds1"/>
    <property type="gene ID" value="TraesCS2A02G168000"/>
</dbReference>
<dbReference type="Gramene" id="TraesSYM2A03G00639810.1">
    <property type="protein sequence ID" value="TraesSYM2A03G00639810.1.CDS1"/>
    <property type="gene ID" value="TraesSYM2A03G00639810"/>
</dbReference>
<dbReference type="OrthoDB" id="693750at2759"/>
<feature type="region of interest" description="Disordered" evidence="1">
    <location>
        <begin position="109"/>
        <end position="128"/>
    </location>
</feature>
<evidence type="ECO:0000313" key="2">
    <source>
        <dbReference type="EnsemblPlants" id="TraesCS2A02G168000.1.cds1"/>
    </source>
</evidence>
<dbReference type="Gramene" id="TraesJUL2A03G00637700.1">
    <property type="protein sequence ID" value="TraesJUL2A03G00637700.1.CDS1"/>
    <property type="gene ID" value="TraesJUL2A03G00637700"/>
</dbReference>
<evidence type="ECO:0008006" key="4">
    <source>
        <dbReference type="Google" id="ProtNLM"/>
    </source>
</evidence>
<dbReference type="Gramene" id="TraesRN2A0100311400.1">
    <property type="protein sequence ID" value="TraesRN2A0100311400.1"/>
    <property type="gene ID" value="TraesRN2A0100311400"/>
</dbReference>
<evidence type="ECO:0000313" key="3">
    <source>
        <dbReference type="Proteomes" id="UP000019116"/>
    </source>
</evidence>
<sequence>MRSQVDLMIEGVPSHAWTTETVAELLGSVCLIESMVPETENREDLSLFKLRAWCVDPEEVPMDKRLWVPEPEMNVGPGARMPMSRALLEYKTFIHIGRIHDHEGLERWLRPPSSNGSGQSEMPKDFGDYSGQGEWRVLPWTRGVRDHRGGAPAGGATGRSYRQALVGRIGPSNWQIPPMASRMATMACALSGSTMGTVTNQNQDEVAAAARAPPALQPLLATEDPGRSSGVRPAHAQVVANPAQLSVLGQDKVTFDQVEIRIGAN</sequence>
<dbReference type="Gramene" id="TraesCLE_scaffold_027216_01G000100.1">
    <property type="protein sequence ID" value="TraesCLE_scaffold_027216_01G000100.1"/>
    <property type="gene ID" value="TraesCLE_scaffold_027216_01G000100"/>
</dbReference>